<dbReference type="STRING" id="464029.SAMN02982989_0917"/>
<evidence type="ECO:0000256" key="1">
    <source>
        <dbReference type="ARBA" id="ARBA00022679"/>
    </source>
</evidence>
<evidence type="ECO:0000313" key="4">
    <source>
        <dbReference type="EMBL" id="SMF59306.1"/>
    </source>
</evidence>
<dbReference type="Proteomes" id="UP000192903">
    <property type="component" value="Unassembled WGS sequence"/>
</dbReference>
<accession>A0A1X7FV52</accession>
<dbReference type="Gene3D" id="3.40.630.30">
    <property type="match status" value="1"/>
</dbReference>
<protein>
    <submittedName>
        <fullName evidence="4">Acetyltransferase (GNAT) family protein</fullName>
    </submittedName>
</protein>
<dbReference type="InterPro" id="IPR000182">
    <property type="entry name" value="GNAT_dom"/>
</dbReference>
<keyword evidence="5" id="KW-1185">Reference proteome</keyword>
<sequence>MATRGLERGDLAGVLALMRQHAEFEGYAATFFLDENALGRLGFDRPTPAYHMLVSEDAERKIQGVALFFLQEFTFRNRPMLYLNDLVIDAACRRQGVASELIAALREKARELGCFRIKWSVSAANAAAIAFYDSIGAAREKNRFYYILDEVALPAASS</sequence>
<evidence type="ECO:0000259" key="3">
    <source>
        <dbReference type="PROSITE" id="PS51186"/>
    </source>
</evidence>
<dbReference type="PANTHER" id="PTHR10545">
    <property type="entry name" value="DIAMINE N-ACETYLTRANSFERASE"/>
    <property type="match status" value="1"/>
</dbReference>
<keyword evidence="1 4" id="KW-0808">Transferase</keyword>
<dbReference type="SUPFAM" id="SSF55729">
    <property type="entry name" value="Acyl-CoA N-acyltransferases (Nat)"/>
    <property type="match status" value="1"/>
</dbReference>
<name>A0A1X7FV52_9HYPH</name>
<organism evidence="4 5">
    <name type="scientific">Xaviernesmea oryzae</name>
    <dbReference type="NCBI Taxonomy" id="464029"/>
    <lineage>
        <taxon>Bacteria</taxon>
        <taxon>Pseudomonadati</taxon>
        <taxon>Pseudomonadota</taxon>
        <taxon>Alphaproteobacteria</taxon>
        <taxon>Hyphomicrobiales</taxon>
        <taxon>Rhizobiaceae</taxon>
        <taxon>Rhizobium/Agrobacterium group</taxon>
        <taxon>Xaviernesmea</taxon>
    </lineage>
</organism>
<dbReference type="PANTHER" id="PTHR10545:SF29">
    <property type="entry name" value="GH14572P-RELATED"/>
    <property type="match status" value="1"/>
</dbReference>
<dbReference type="AlphaFoldDB" id="A0A1X7FV52"/>
<proteinExistence type="predicted"/>
<evidence type="ECO:0000256" key="2">
    <source>
        <dbReference type="ARBA" id="ARBA00023315"/>
    </source>
</evidence>
<dbReference type="InterPro" id="IPR016181">
    <property type="entry name" value="Acyl_CoA_acyltransferase"/>
</dbReference>
<feature type="domain" description="N-acetyltransferase" evidence="3">
    <location>
        <begin position="1"/>
        <end position="158"/>
    </location>
</feature>
<reference evidence="5" key="1">
    <citation type="submission" date="2017-04" db="EMBL/GenBank/DDBJ databases">
        <authorList>
            <person name="Varghese N."/>
            <person name="Submissions S."/>
        </authorList>
    </citation>
    <scope>NUCLEOTIDE SEQUENCE [LARGE SCALE GENOMIC DNA]</scope>
    <source>
        <strain evidence="5">B4P</strain>
    </source>
</reference>
<dbReference type="Pfam" id="PF00583">
    <property type="entry name" value="Acetyltransf_1"/>
    <property type="match status" value="1"/>
</dbReference>
<dbReference type="CDD" id="cd04301">
    <property type="entry name" value="NAT_SF"/>
    <property type="match status" value="1"/>
</dbReference>
<keyword evidence="2" id="KW-0012">Acyltransferase</keyword>
<dbReference type="PROSITE" id="PS51186">
    <property type="entry name" value="GNAT"/>
    <property type="match status" value="1"/>
</dbReference>
<dbReference type="InterPro" id="IPR051016">
    <property type="entry name" value="Diverse_Substrate_AcTransf"/>
</dbReference>
<dbReference type="GO" id="GO:0008080">
    <property type="term" value="F:N-acetyltransferase activity"/>
    <property type="evidence" value="ECO:0007669"/>
    <property type="project" value="TreeGrafter"/>
</dbReference>
<gene>
    <name evidence="4" type="ORF">SAMN02982989_0917</name>
</gene>
<evidence type="ECO:0000313" key="5">
    <source>
        <dbReference type="Proteomes" id="UP000192903"/>
    </source>
</evidence>
<dbReference type="OrthoDB" id="118633at2"/>
<dbReference type="EMBL" id="FXAF01000008">
    <property type="protein sequence ID" value="SMF59306.1"/>
    <property type="molecule type" value="Genomic_DNA"/>
</dbReference>
<dbReference type="RefSeq" id="WP_085423820.1">
    <property type="nucleotide sequence ID" value="NZ_FXAF01000008.1"/>
</dbReference>